<dbReference type="RefSeq" id="WP_092847627.1">
    <property type="nucleotide sequence ID" value="NZ_FOMI01000001.1"/>
</dbReference>
<dbReference type="Proteomes" id="UP000199439">
    <property type="component" value="Unassembled WGS sequence"/>
</dbReference>
<dbReference type="SUPFAM" id="SSF55486">
    <property type="entry name" value="Metalloproteases ('zincins'), catalytic domain"/>
    <property type="match status" value="1"/>
</dbReference>
<name>A0A1I1M6V1_9FLAO</name>
<gene>
    <name evidence="1" type="ORF">SAMN04487987_10166</name>
</gene>
<dbReference type="STRING" id="870482.SAMN04487987_10166"/>
<keyword evidence="2" id="KW-1185">Reference proteome</keyword>
<dbReference type="EMBL" id="FOMI01000001">
    <property type="protein sequence ID" value="SFC81064.1"/>
    <property type="molecule type" value="Genomic_DNA"/>
</dbReference>
<dbReference type="InterPro" id="IPR024079">
    <property type="entry name" value="MetalloPept_cat_dom_sf"/>
</dbReference>
<protein>
    <recommendedName>
        <fullName evidence="3">Membrane metalloprotease</fullName>
    </recommendedName>
</protein>
<organism evidence="1 2">
    <name type="scientific">Algibacter pectinivorans</name>
    <dbReference type="NCBI Taxonomy" id="870482"/>
    <lineage>
        <taxon>Bacteria</taxon>
        <taxon>Pseudomonadati</taxon>
        <taxon>Bacteroidota</taxon>
        <taxon>Flavobacteriia</taxon>
        <taxon>Flavobacteriales</taxon>
        <taxon>Flavobacteriaceae</taxon>
        <taxon>Algibacter</taxon>
    </lineage>
</organism>
<evidence type="ECO:0008006" key="3">
    <source>
        <dbReference type="Google" id="ProtNLM"/>
    </source>
</evidence>
<evidence type="ECO:0000313" key="1">
    <source>
        <dbReference type="EMBL" id="SFC81064.1"/>
    </source>
</evidence>
<dbReference type="AlphaFoldDB" id="A0A1I1M6V1"/>
<dbReference type="OrthoDB" id="1121673at2"/>
<evidence type="ECO:0000313" key="2">
    <source>
        <dbReference type="Proteomes" id="UP000199439"/>
    </source>
</evidence>
<sequence>MKYKILIATAVLNLLFGCSKDETNTTEEDQIFNIDKNLNRQTTGSSANDLLSDATFKSMVIELVYVEGFEPNQNSINAFVSFLNNRTFKPNGITVEKREIASPGKDTYTINDIADIEKAERTLYNTADRIAVWALFIDGKSSNDSGSNVVLGTAYWNTSFVIFEETLHGFSNSPFEPDRTLLETTVINHEFGHILGLTNLGSSMQEDHEDEEHEKHCNVESCLMYWAAEAGANISNMVNMSAAPQLDAQCIADLQANGGK</sequence>
<reference evidence="2" key="1">
    <citation type="submission" date="2016-10" db="EMBL/GenBank/DDBJ databases">
        <authorList>
            <person name="Varghese N."/>
            <person name="Submissions S."/>
        </authorList>
    </citation>
    <scope>NUCLEOTIDE SEQUENCE [LARGE SCALE GENOMIC DNA]</scope>
    <source>
        <strain evidence="2">DSM 25730</strain>
    </source>
</reference>
<dbReference type="GO" id="GO:0008237">
    <property type="term" value="F:metallopeptidase activity"/>
    <property type="evidence" value="ECO:0007669"/>
    <property type="project" value="InterPro"/>
</dbReference>
<accession>A0A1I1M6V1</accession>
<dbReference type="Gene3D" id="3.40.390.10">
    <property type="entry name" value="Collagenase (Catalytic Domain)"/>
    <property type="match status" value="1"/>
</dbReference>
<dbReference type="PROSITE" id="PS51257">
    <property type="entry name" value="PROKAR_LIPOPROTEIN"/>
    <property type="match status" value="1"/>
</dbReference>
<proteinExistence type="predicted"/>